<evidence type="ECO:0000313" key="7">
    <source>
        <dbReference type="EMBL" id="WLH09337.1"/>
    </source>
</evidence>
<dbReference type="Proteomes" id="UP001236748">
    <property type="component" value="Chromosome"/>
</dbReference>
<dbReference type="SUPFAM" id="SSF48498">
    <property type="entry name" value="Tetracyclin repressor-like, C-terminal domain"/>
    <property type="match status" value="1"/>
</dbReference>
<dbReference type="InterPro" id="IPR009057">
    <property type="entry name" value="Homeodomain-like_sf"/>
</dbReference>
<dbReference type="RefSeq" id="WP_305390587.1">
    <property type="nucleotide sequence ID" value="NZ_CP117450.1"/>
</dbReference>
<dbReference type="PROSITE" id="PS50977">
    <property type="entry name" value="HTH_TETR_2"/>
    <property type="match status" value="1"/>
</dbReference>
<evidence type="ECO:0000259" key="6">
    <source>
        <dbReference type="PROSITE" id="PS50977"/>
    </source>
</evidence>
<name>A0ABY9G146_9PSED</name>
<dbReference type="Gene3D" id="1.10.357.10">
    <property type="entry name" value="Tetracycline Repressor, domain 2"/>
    <property type="match status" value="1"/>
</dbReference>
<keyword evidence="1" id="KW-0805">Transcription regulation</keyword>
<protein>
    <submittedName>
        <fullName evidence="7">TetR/AcrR family transcriptional regulator</fullName>
    </submittedName>
</protein>
<keyword evidence="8" id="KW-1185">Reference proteome</keyword>
<accession>A0ABY9G146</accession>
<organism evidence="7 8">
    <name type="scientific">Pseudomonas lurida</name>
    <dbReference type="NCBI Taxonomy" id="244566"/>
    <lineage>
        <taxon>Bacteria</taxon>
        <taxon>Pseudomonadati</taxon>
        <taxon>Pseudomonadota</taxon>
        <taxon>Gammaproteobacteria</taxon>
        <taxon>Pseudomonadales</taxon>
        <taxon>Pseudomonadaceae</taxon>
        <taxon>Pseudomonas</taxon>
    </lineage>
</organism>
<keyword evidence="2 4" id="KW-0238">DNA-binding</keyword>
<dbReference type="InterPro" id="IPR036271">
    <property type="entry name" value="Tet_transcr_reg_TetR-rel_C_sf"/>
</dbReference>
<evidence type="ECO:0000256" key="3">
    <source>
        <dbReference type="ARBA" id="ARBA00023163"/>
    </source>
</evidence>
<evidence type="ECO:0000256" key="5">
    <source>
        <dbReference type="SAM" id="MobiDB-lite"/>
    </source>
</evidence>
<evidence type="ECO:0000256" key="4">
    <source>
        <dbReference type="PROSITE-ProRule" id="PRU00335"/>
    </source>
</evidence>
<gene>
    <name evidence="7" type="ORF">PSH67_11935</name>
</gene>
<evidence type="ECO:0000256" key="1">
    <source>
        <dbReference type="ARBA" id="ARBA00023015"/>
    </source>
</evidence>
<keyword evidence="3" id="KW-0804">Transcription</keyword>
<sequence>MNHEAKSAKQTILDTAQRIVGRKGFSAVGLNEILQAAEVPKGSFYHYFNSKDAFGVVLLDHYFDHYVQGMQQLFDAPGLTQHAKLMRYWHCWIDSQTGCSDAGKCLAVKLGAEVSDLSEPMRLALQRGTARTIGLLAKALQQGVEDGSVVITQHPESLAQRLYALWLGTSVMSKITRTAAPFDEALGLTRQLLGQPGHTDAHTDNHTYRGTGK</sequence>
<reference evidence="7 8" key="1">
    <citation type="submission" date="2023-02" db="EMBL/GenBank/DDBJ databases">
        <title>Evolution of Hrp T3SS in non-pathogenic Pseudomonas fluorescens.</title>
        <authorList>
            <person name="Liao K."/>
            <person name="Wei H."/>
            <person name="Gu Y."/>
        </authorList>
    </citation>
    <scope>NUCLEOTIDE SEQUENCE [LARGE SCALE GENOMIC DNA]</scope>
    <source>
        <strain evidence="7 8">FP2043</strain>
    </source>
</reference>
<dbReference type="PANTHER" id="PTHR47506">
    <property type="entry name" value="TRANSCRIPTIONAL REGULATORY PROTEIN"/>
    <property type="match status" value="1"/>
</dbReference>
<dbReference type="Pfam" id="PF00440">
    <property type="entry name" value="TetR_N"/>
    <property type="match status" value="1"/>
</dbReference>
<dbReference type="PRINTS" id="PR00455">
    <property type="entry name" value="HTHTETR"/>
</dbReference>
<dbReference type="InterPro" id="IPR001647">
    <property type="entry name" value="HTH_TetR"/>
</dbReference>
<dbReference type="PANTHER" id="PTHR47506:SF6">
    <property type="entry name" value="HTH-TYPE TRANSCRIPTIONAL REPRESSOR NEMR"/>
    <property type="match status" value="1"/>
</dbReference>
<evidence type="ECO:0000313" key="8">
    <source>
        <dbReference type="Proteomes" id="UP001236748"/>
    </source>
</evidence>
<dbReference type="Pfam" id="PF16925">
    <property type="entry name" value="TetR_C_13"/>
    <property type="match status" value="1"/>
</dbReference>
<feature type="DNA-binding region" description="H-T-H motif" evidence="4">
    <location>
        <begin position="29"/>
        <end position="48"/>
    </location>
</feature>
<dbReference type="InterPro" id="IPR011075">
    <property type="entry name" value="TetR_C"/>
</dbReference>
<feature type="region of interest" description="Disordered" evidence="5">
    <location>
        <begin position="194"/>
        <end position="213"/>
    </location>
</feature>
<proteinExistence type="predicted"/>
<dbReference type="EMBL" id="CP117450">
    <property type="protein sequence ID" value="WLH09337.1"/>
    <property type="molecule type" value="Genomic_DNA"/>
</dbReference>
<feature type="domain" description="HTH tetR-type" evidence="6">
    <location>
        <begin position="6"/>
        <end position="66"/>
    </location>
</feature>
<evidence type="ECO:0000256" key="2">
    <source>
        <dbReference type="ARBA" id="ARBA00023125"/>
    </source>
</evidence>
<dbReference type="SUPFAM" id="SSF46689">
    <property type="entry name" value="Homeodomain-like"/>
    <property type="match status" value="1"/>
</dbReference>